<evidence type="ECO:0000313" key="2">
    <source>
        <dbReference type="EMBL" id="NUU26664.1"/>
    </source>
</evidence>
<dbReference type="RefSeq" id="WP_175324890.1">
    <property type="nucleotide sequence ID" value="NZ_BAAAWP010000001.1"/>
</dbReference>
<evidence type="ECO:0000313" key="3">
    <source>
        <dbReference type="Proteomes" id="UP000539146"/>
    </source>
</evidence>
<feature type="transmembrane region" description="Helical" evidence="1">
    <location>
        <begin position="342"/>
        <end position="363"/>
    </location>
</feature>
<keyword evidence="1" id="KW-0472">Membrane</keyword>
<feature type="transmembrane region" description="Helical" evidence="1">
    <location>
        <begin position="120"/>
        <end position="138"/>
    </location>
</feature>
<feature type="transmembrane region" description="Helical" evidence="1">
    <location>
        <begin position="273"/>
        <end position="295"/>
    </location>
</feature>
<accession>A0A850DN95</accession>
<dbReference type="AlphaFoldDB" id="A0A850DN95"/>
<comment type="caution">
    <text evidence="2">The sequence shown here is derived from an EMBL/GenBank/DDBJ whole genome shotgun (WGS) entry which is preliminary data.</text>
</comment>
<reference evidence="2 3" key="1">
    <citation type="submission" date="2020-05" db="EMBL/GenBank/DDBJ databases">
        <title>Genome Sequencing of Type Strains.</title>
        <authorList>
            <person name="Lemaire J.F."/>
            <person name="Inderbitzin P."/>
            <person name="Gregorio O.A."/>
            <person name="Collins S.B."/>
            <person name="Wespe N."/>
            <person name="Knight-Connoni V."/>
        </authorList>
    </citation>
    <scope>NUCLEOTIDE SEQUENCE [LARGE SCALE GENOMIC DNA]</scope>
    <source>
        <strain evidence="2 3">DSM 20512</strain>
    </source>
</reference>
<gene>
    <name evidence="2" type="ORF">HP467_00835</name>
</gene>
<feature type="transmembrane region" description="Helical" evidence="1">
    <location>
        <begin position="302"/>
        <end position="322"/>
    </location>
</feature>
<keyword evidence="1" id="KW-0812">Transmembrane</keyword>
<feature type="transmembrane region" description="Helical" evidence="1">
    <location>
        <begin position="204"/>
        <end position="227"/>
    </location>
</feature>
<feature type="transmembrane region" description="Helical" evidence="1">
    <location>
        <begin position="375"/>
        <end position="400"/>
    </location>
</feature>
<sequence>MSRPPRARPLHALRSGVAAVLVGVVATAAAWYRLGPLTRATVWAEDGGPFFRDRLAAGVDGSLLRPYAGYLHLLPRLVVDLGFARPIEQYAVTIAGACCVVVGVVAGAVFVLARDLVPSWPLRLVLAAVPVTVPVVPYEISGNAANLHWFMLVLVPWLFAARVRTWWAAGSIAVLALVAVLTEPQTLLFAPLLLVAWWGRARVAGLRALPVTLAVVVAGAAQVVTALTTERASRPGHPTVGDVGRGYLLQPLAGAWTRHVGTVAAAVDRHGAVVVLLPVVVVLALVAAALVVGGWRARAQVLALAAGSVVVWTAALVANASADGGWGEQPVAAFVGAPPTRYAAASAMLLTAAVVLAASVLVDRRTWVRGEASRPAAVALGALGWAAVAVVVAAAVLAAAPGVTQRSGGPAWRPQVESQVPGCRTDPSGVVHAKTAPWGTTIPCGLVLGDR</sequence>
<proteinExistence type="predicted"/>
<evidence type="ECO:0000256" key="1">
    <source>
        <dbReference type="SAM" id="Phobius"/>
    </source>
</evidence>
<feature type="transmembrane region" description="Helical" evidence="1">
    <location>
        <begin position="90"/>
        <end position="113"/>
    </location>
</feature>
<feature type="transmembrane region" description="Helical" evidence="1">
    <location>
        <begin position="12"/>
        <end position="32"/>
    </location>
</feature>
<keyword evidence="1" id="KW-1133">Transmembrane helix</keyword>
<organism evidence="2 3">
    <name type="scientific">Curtobacterium citreum</name>
    <dbReference type="NCBI Taxonomy" id="2036"/>
    <lineage>
        <taxon>Bacteria</taxon>
        <taxon>Bacillati</taxon>
        <taxon>Actinomycetota</taxon>
        <taxon>Actinomycetes</taxon>
        <taxon>Micrococcales</taxon>
        <taxon>Microbacteriaceae</taxon>
        <taxon>Curtobacterium</taxon>
    </lineage>
</organism>
<protein>
    <submittedName>
        <fullName evidence="2">Uncharacterized protein</fullName>
    </submittedName>
</protein>
<name>A0A850DN95_9MICO</name>
<dbReference type="Proteomes" id="UP000539146">
    <property type="component" value="Unassembled WGS sequence"/>
</dbReference>
<feature type="transmembrane region" description="Helical" evidence="1">
    <location>
        <begin position="172"/>
        <end position="198"/>
    </location>
</feature>
<dbReference type="EMBL" id="JABMCG010000048">
    <property type="protein sequence ID" value="NUU26664.1"/>
    <property type="molecule type" value="Genomic_DNA"/>
</dbReference>